<dbReference type="AlphaFoldDB" id="A0A6A5U0G2"/>
<protein>
    <recommendedName>
        <fullName evidence="3">F-box domain-containing protein</fullName>
    </recommendedName>
</protein>
<organism evidence="1 2">
    <name type="scientific">Byssothecium circinans</name>
    <dbReference type="NCBI Taxonomy" id="147558"/>
    <lineage>
        <taxon>Eukaryota</taxon>
        <taxon>Fungi</taxon>
        <taxon>Dikarya</taxon>
        <taxon>Ascomycota</taxon>
        <taxon>Pezizomycotina</taxon>
        <taxon>Dothideomycetes</taxon>
        <taxon>Pleosporomycetidae</taxon>
        <taxon>Pleosporales</taxon>
        <taxon>Massarineae</taxon>
        <taxon>Massarinaceae</taxon>
        <taxon>Byssothecium</taxon>
    </lineage>
</organism>
<dbReference type="EMBL" id="ML976997">
    <property type="protein sequence ID" value="KAF1954687.1"/>
    <property type="molecule type" value="Genomic_DNA"/>
</dbReference>
<dbReference type="Proteomes" id="UP000800035">
    <property type="component" value="Unassembled WGS sequence"/>
</dbReference>
<reference evidence="1" key="1">
    <citation type="journal article" date="2020" name="Stud. Mycol.">
        <title>101 Dothideomycetes genomes: a test case for predicting lifestyles and emergence of pathogens.</title>
        <authorList>
            <person name="Haridas S."/>
            <person name="Albert R."/>
            <person name="Binder M."/>
            <person name="Bloem J."/>
            <person name="Labutti K."/>
            <person name="Salamov A."/>
            <person name="Andreopoulos B."/>
            <person name="Baker S."/>
            <person name="Barry K."/>
            <person name="Bills G."/>
            <person name="Bluhm B."/>
            <person name="Cannon C."/>
            <person name="Castanera R."/>
            <person name="Culley D."/>
            <person name="Daum C."/>
            <person name="Ezra D."/>
            <person name="Gonzalez J."/>
            <person name="Henrissat B."/>
            <person name="Kuo A."/>
            <person name="Liang C."/>
            <person name="Lipzen A."/>
            <person name="Lutzoni F."/>
            <person name="Magnuson J."/>
            <person name="Mondo S."/>
            <person name="Nolan M."/>
            <person name="Ohm R."/>
            <person name="Pangilinan J."/>
            <person name="Park H.-J."/>
            <person name="Ramirez L."/>
            <person name="Alfaro M."/>
            <person name="Sun H."/>
            <person name="Tritt A."/>
            <person name="Yoshinaga Y."/>
            <person name="Zwiers L.-H."/>
            <person name="Turgeon B."/>
            <person name="Goodwin S."/>
            <person name="Spatafora J."/>
            <person name="Crous P."/>
            <person name="Grigoriev I."/>
        </authorList>
    </citation>
    <scope>NUCLEOTIDE SEQUENCE</scope>
    <source>
        <strain evidence="1">CBS 675.92</strain>
    </source>
</reference>
<accession>A0A6A5U0G2</accession>
<evidence type="ECO:0000313" key="2">
    <source>
        <dbReference type="Proteomes" id="UP000800035"/>
    </source>
</evidence>
<sequence length="528" mass="60039">MPDTTAIAPSPGFLALDILRFFISILSMLDEVGTSASPFDSLPDELLIDILAPIVSTDVCLVNRRFNRIATPSLYVEYRRNTFNHHVKILSTLCKRPELAVLLRRIHYDSSNTSGALAWRTITSQVMRRFDSLKDGLDPTISFSQVGGLVASDDGADFWDNEKAMFTLLCQALNIEHVYIDLRRKCGFVNYRNPHVLPLWIYPIVGAATPAGFPGVHRFEKLQSIYIDWSTTSIQFIWPIFQLPAMKRIDFGYSFDISNTFPEWYRSVVGTSSVERLDFRSAGVSEQTLAAMIKMCKSLRHLGYHSGRHSPLNNGKPWFDVVGAALRLHRDSLRSLVLGMAYSKNHENENFRNWSGRLGPLSYWPNLERVAVPWIGGLTERPLFTNDLDTVLPPTNIQVLEITWFNTSPDIGIFPIFLAGLSDRTRFPSLIEVSVEIEVLIEREWVDLSEYAEKLRQSGIKYRQSRHLSQSARDELVFVVDLANEDNGDGTGTYKRCNTWDTVFEFIQRYVDKEVLETCDFAAMDPTG</sequence>
<name>A0A6A5U0G2_9PLEO</name>
<gene>
    <name evidence="1" type="ORF">CC80DRAFT_536523</name>
</gene>
<evidence type="ECO:0000313" key="1">
    <source>
        <dbReference type="EMBL" id="KAF1954687.1"/>
    </source>
</evidence>
<evidence type="ECO:0008006" key="3">
    <source>
        <dbReference type="Google" id="ProtNLM"/>
    </source>
</evidence>
<proteinExistence type="predicted"/>
<keyword evidence="2" id="KW-1185">Reference proteome</keyword>
<dbReference type="OrthoDB" id="3690497at2759"/>